<evidence type="ECO:0000259" key="1">
    <source>
        <dbReference type="Pfam" id="PF07693"/>
    </source>
</evidence>
<dbReference type="EMBL" id="CP001619">
    <property type="protein sequence ID" value="ACT91399.1"/>
    <property type="molecule type" value="Genomic_DNA"/>
</dbReference>
<proteinExistence type="predicted"/>
<dbReference type="OrthoDB" id="88903at2"/>
<dbReference type="AlphaFoldDB" id="C6VVU3"/>
<evidence type="ECO:0000313" key="3">
    <source>
        <dbReference type="Proteomes" id="UP000002011"/>
    </source>
</evidence>
<dbReference type="KEGG" id="dfe:Dfer_0128"/>
<dbReference type="Pfam" id="PF07693">
    <property type="entry name" value="KAP_NTPase"/>
    <property type="match status" value="1"/>
</dbReference>
<sequence>MYIRHNDLVIPEENPFSVCKLDRKKYADVLTELVGGFGTGFVLALNSEWGTGKTTFVKMWRQDLQNAGFDTLYFNAWENDFESNPLVAIMSELKSLSKDKTVKFKSLIKKGAVLTKNLAPAVIKALASRYIDQQTLVDGLENASKAAAEILEKEIEAYANRKKQLNDFRKDLESFVNKGIGDKPVVFFIDELDRCRPSYAVEVLEHIKHFFAVSGIVFVLAIDKEQLGHAVRGVYGSEQIDASEYLRRFIDLEYSIPLPNTKHFVDHLYDFFAFDQFFKANERLQYNRRGEEQELFLSLAEVLFDKGKLTLRQQEKVFAHARMSLKSFSYRNYVLPSVFLLLVYLKSLKGDLYKSIQGREISLQDLSDKYSQIFQSLAADEYKINSLLHLQAQLLNLYNNYIHKPYGKQLVKRSSNHEIESMEVTSALDHSEGNHLFAEMIVRLNRDPDEQSISIEHLLNKINLTSPLVTK</sequence>
<dbReference type="Proteomes" id="UP000002011">
    <property type="component" value="Chromosome"/>
</dbReference>
<dbReference type="RefSeq" id="WP_012779747.1">
    <property type="nucleotide sequence ID" value="NC_013037.1"/>
</dbReference>
<reference evidence="2 3" key="1">
    <citation type="journal article" date="2009" name="Stand. Genomic Sci.">
        <title>Complete genome sequence of Dyadobacter fermentans type strain (NS114).</title>
        <authorList>
            <person name="Lang E."/>
            <person name="Lapidus A."/>
            <person name="Chertkov O."/>
            <person name="Brettin T."/>
            <person name="Detter J.C."/>
            <person name="Han C."/>
            <person name="Copeland A."/>
            <person name="Glavina Del Rio T."/>
            <person name="Nolan M."/>
            <person name="Chen F."/>
            <person name="Lucas S."/>
            <person name="Tice H."/>
            <person name="Cheng J.F."/>
            <person name="Land M."/>
            <person name="Hauser L."/>
            <person name="Chang Y.J."/>
            <person name="Jeffries C.D."/>
            <person name="Kopitz M."/>
            <person name="Bruce D."/>
            <person name="Goodwin L."/>
            <person name="Pitluck S."/>
            <person name="Ovchinnikova G."/>
            <person name="Pati A."/>
            <person name="Ivanova N."/>
            <person name="Mavrommatis K."/>
            <person name="Chen A."/>
            <person name="Palaniappan K."/>
            <person name="Chain P."/>
            <person name="Bristow J."/>
            <person name="Eisen J.A."/>
            <person name="Markowitz V."/>
            <person name="Hugenholtz P."/>
            <person name="Goker M."/>
            <person name="Rohde M."/>
            <person name="Kyrpides N.C."/>
            <person name="Klenk H.P."/>
        </authorList>
    </citation>
    <scope>NUCLEOTIDE SEQUENCE [LARGE SCALE GENOMIC DNA]</scope>
    <source>
        <strain evidence="3">ATCC 700827 / DSM 18053 / CIP 107007 / KCTC 52180 / NS114</strain>
    </source>
</reference>
<keyword evidence="3" id="KW-1185">Reference proteome</keyword>
<dbReference type="InterPro" id="IPR027417">
    <property type="entry name" value="P-loop_NTPase"/>
</dbReference>
<protein>
    <submittedName>
        <fullName evidence="2">KAP P-loop domain protein</fullName>
    </submittedName>
</protein>
<dbReference type="InterPro" id="IPR011646">
    <property type="entry name" value="KAP_P-loop"/>
</dbReference>
<accession>C6VVU3</accession>
<organism evidence="2 3">
    <name type="scientific">Dyadobacter fermentans (strain ATCC 700827 / DSM 18053 / CIP 107007 / KCTC 52180 / NS114)</name>
    <dbReference type="NCBI Taxonomy" id="471854"/>
    <lineage>
        <taxon>Bacteria</taxon>
        <taxon>Pseudomonadati</taxon>
        <taxon>Bacteroidota</taxon>
        <taxon>Cytophagia</taxon>
        <taxon>Cytophagales</taxon>
        <taxon>Spirosomataceae</taxon>
        <taxon>Dyadobacter</taxon>
    </lineage>
</organism>
<dbReference type="HOGENOM" id="CLU_039725_3_1_10"/>
<gene>
    <name evidence="2" type="ordered locus">Dfer_0128</name>
</gene>
<feature type="domain" description="KAP NTPase" evidence="1">
    <location>
        <begin position="24"/>
        <end position="266"/>
    </location>
</feature>
<dbReference type="STRING" id="471854.Dfer_0128"/>
<dbReference type="Gene3D" id="3.40.50.300">
    <property type="entry name" value="P-loop containing nucleotide triphosphate hydrolases"/>
    <property type="match status" value="1"/>
</dbReference>
<dbReference type="SUPFAM" id="SSF52540">
    <property type="entry name" value="P-loop containing nucleoside triphosphate hydrolases"/>
    <property type="match status" value="1"/>
</dbReference>
<dbReference type="eggNOG" id="COG4928">
    <property type="taxonomic scope" value="Bacteria"/>
</dbReference>
<evidence type="ECO:0000313" key="2">
    <source>
        <dbReference type="EMBL" id="ACT91399.1"/>
    </source>
</evidence>
<name>C6VVU3_DYAFD</name>